<dbReference type="AlphaFoldDB" id="A0A193C2B8"/>
<dbReference type="Proteomes" id="UP000093695">
    <property type="component" value="Chromosome"/>
</dbReference>
<organism evidence="1 2">
    <name type="scientific">Amycolatopsis orientalis</name>
    <name type="common">Nocardia orientalis</name>
    <dbReference type="NCBI Taxonomy" id="31958"/>
    <lineage>
        <taxon>Bacteria</taxon>
        <taxon>Bacillati</taxon>
        <taxon>Actinomycetota</taxon>
        <taxon>Actinomycetes</taxon>
        <taxon>Pseudonocardiales</taxon>
        <taxon>Pseudonocardiaceae</taxon>
        <taxon>Amycolatopsis</taxon>
    </lineage>
</organism>
<keyword evidence="2" id="KW-1185">Reference proteome</keyword>
<proteinExistence type="predicted"/>
<name>A0A193C2B8_AMYOR</name>
<evidence type="ECO:0000313" key="2">
    <source>
        <dbReference type="Proteomes" id="UP000093695"/>
    </source>
</evidence>
<gene>
    <name evidence="1" type="ORF">SD37_25645</name>
</gene>
<reference evidence="1 2" key="1">
    <citation type="journal article" date="2015" name="Genome Announc.">
        <title>Draft Genome Sequence of Norvancomycin-Producing Strain Amycolatopsis orientalis CPCC200066.</title>
        <authorList>
            <person name="Lei X."/>
            <person name="Yuan F."/>
            <person name="Shi Y."/>
            <person name="Li X."/>
            <person name="Wang L."/>
            <person name="Hong B."/>
        </authorList>
    </citation>
    <scope>NUCLEOTIDE SEQUENCE [LARGE SCALE GENOMIC DNA]</scope>
    <source>
        <strain evidence="1 2">B-37</strain>
    </source>
</reference>
<dbReference type="KEGG" id="aori:SD37_25645"/>
<dbReference type="RefSeq" id="WP_044851159.1">
    <property type="nucleotide sequence ID" value="NZ_CP016174.1"/>
</dbReference>
<dbReference type="EMBL" id="CP016174">
    <property type="protein sequence ID" value="ANN18676.1"/>
    <property type="molecule type" value="Genomic_DNA"/>
</dbReference>
<evidence type="ECO:0000313" key="1">
    <source>
        <dbReference type="EMBL" id="ANN18676.1"/>
    </source>
</evidence>
<accession>A0A193C2B8</accession>
<dbReference type="STRING" id="31958.SD37_25645"/>
<sequence>MSADRVVQLRWESRRVAAGGGTALSYAGISVIRRRHGEIVDRVWVPVGEEPTFADDEALIAVLHDAWRWSRPAA</sequence>
<protein>
    <submittedName>
        <fullName evidence="1">Uncharacterized protein</fullName>
    </submittedName>
</protein>